<evidence type="ECO:0000256" key="9">
    <source>
        <dbReference type="ARBA" id="ARBA00022968"/>
    </source>
</evidence>
<keyword evidence="7" id="KW-0963">Cytoplasm</keyword>
<evidence type="ECO:0000256" key="11">
    <source>
        <dbReference type="ARBA" id="ARBA00023136"/>
    </source>
</evidence>
<evidence type="ECO:0000256" key="7">
    <source>
        <dbReference type="ARBA" id="ARBA00022490"/>
    </source>
</evidence>
<keyword evidence="13" id="KW-0325">Glycoprotein</keyword>
<evidence type="ECO:0000256" key="1">
    <source>
        <dbReference type="ARBA" id="ARBA00002860"/>
    </source>
</evidence>
<keyword evidence="6" id="KW-1003">Cell membrane</keyword>
<accession>A0A8S1GZB8</accession>
<dbReference type="InterPro" id="IPR027659">
    <property type="entry name" value="Sgcb"/>
</dbReference>
<keyword evidence="8 17" id="KW-0812">Transmembrane</keyword>
<comment type="function">
    <text evidence="1">Component of the sarcoglycan complex, a subcomplex of the dystrophin-glycoprotein complex which forms a link between the F-actin cytoskeleton and the extracellular matrix.</text>
</comment>
<dbReference type="GO" id="GO:0016012">
    <property type="term" value="C:sarcoglycan complex"/>
    <property type="evidence" value="ECO:0007669"/>
    <property type="project" value="InterPro"/>
</dbReference>
<protein>
    <recommendedName>
        <fullName evidence="5">Beta-sarcoglycan</fullName>
    </recommendedName>
</protein>
<evidence type="ECO:0000313" key="19">
    <source>
        <dbReference type="Proteomes" id="UP000835052"/>
    </source>
</evidence>
<gene>
    <name evidence="18" type="ORF">CAUJ_LOCUS4570</name>
</gene>
<keyword evidence="19" id="KW-1185">Reference proteome</keyword>
<evidence type="ECO:0000256" key="4">
    <source>
        <dbReference type="ARBA" id="ARBA00007574"/>
    </source>
</evidence>
<evidence type="ECO:0000256" key="12">
    <source>
        <dbReference type="ARBA" id="ARBA00023157"/>
    </source>
</evidence>
<dbReference type="PANTHER" id="PTHR21142:SF2">
    <property type="entry name" value="BETA-SARCOGLYCAN"/>
    <property type="match status" value="1"/>
</dbReference>
<dbReference type="GO" id="GO:0007517">
    <property type="term" value="P:muscle organ development"/>
    <property type="evidence" value="ECO:0007669"/>
    <property type="project" value="InterPro"/>
</dbReference>
<keyword evidence="11 17" id="KW-0472">Membrane</keyword>
<dbReference type="GO" id="GO:0042383">
    <property type="term" value="C:sarcolemma"/>
    <property type="evidence" value="ECO:0007669"/>
    <property type="project" value="UniProtKB-SubCell"/>
</dbReference>
<comment type="subunit">
    <text evidence="15">Cross-link to form 2 major subcomplexes: one consisting of SGCB, SGCD and SGCG and the other consisting of SGCB and SGCD. The association between SGCB and SGCG is particularly strong while SGCA is loosely associated with the other sarcoglycans.</text>
</comment>
<feature type="region of interest" description="Disordered" evidence="16">
    <location>
        <begin position="1"/>
        <end position="22"/>
    </location>
</feature>
<evidence type="ECO:0000256" key="14">
    <source>
        <dbReference type="ARBA" id="ARBA00023212"/>
    </source>
</evidence>
<dbReference type="Proteomes" id="UP000835052">
    <property type="component" value="Unassembled WGS sequence"/>
</dbReference>
<evidence type="ECO:0000256" key="6">
    <source>
        <dbReference type="ARBA" id="ARBA00022475"/>
    </source>
</evidence>
<organism evidence="18 19">
    <name type="scientific">Caenorhabditis auriculariae</name>
    <dbReference type="NCBI Taxonomy" id="2777116"/>
    <lineage>
        <taxon>Eukaryota</taxon>
        <taxon>Metazoa</taxon>
        <taxon>Ecdysozoa</taxon>
        <taxon>Nematoda</taxon>
        <taxon>Chromadorea</taxon>
        <taxon>Rhabditida</taxon>
        <taxon>Rhabditina</taxon>
        <taxon>Rhabditomorpha</taxon>
        <taxon>Rhabditoidea</taxon>
        <taxon>Rhabditidae</taxon>
        <taxon>Peloderinae</taxon>
        <taxon>Caenorhabditis</taxon>
    </lineage>
</organism>
<proteinExistence type="inferred from homology"/>
<comment type="subcellular location">
    <subcellularLocation>
        <location evidence="3">Cell membrane</location>
        <location evidence="3">Sarcolemma</location>
        <topology evidence="3">Single-pass type II membrane protein</topology>
    </subcellularLocation>
    <subcellularLocation>
        <location evidence="2">Cytoplasm</location>
        <location evidence="2">Cytoskeleton</location>
    </subcellularLocation>
</comment>
<evidence type="ECO:0000313" key="18">
    <source>
        <dbReference type="EMBL" id="CAD6188651.1"/>
    </source>
</evidence>
<keyword evidence="14" id="KW-0206">Cytoskeleton</keyword>
<feature type="transmembrane region" description="Helical" evidence="17">
    <location>
        <begin position="34"/>
        <end position="59"/>
    </location>
</feature>
<comment type="similarity">
    <text evidence="4">Belongs to the sarcoglycan beta/delta/gamma/zeta family.</text>
</comment>
<dbReference type="OrthoDB" id="5843723at2759"/>
<dbReference type="Pfam" id="PF04790">
    <property type="entry name" value="Sarcoglycan_1"/>
    <property type="match status" value="1"/>
</dbReference>
<evidence type="ECO:0000256" key="3">
    <source>
        <dbReference type="ARBA" id="ARBA00004274"/>
    </source>
</evidence>
<reference evidence="18" key="1">
    <citation type="submission" date="2020-10" db="EMBL/GenBank/DDBJ databases">
        <authorList>
            <person name="Kikuchi T."/>
        </authorList>
    </citation>
    <scope>NUCLEOTIDE SEQUENCE</scope>
    <source>
        <strain evidence="18">NKZ352</strain>
    </source>
</reference>
<name>A0A8S1GZB8_9PELO</name>
<dbReference type="GO" id="GO:0005856">
    <property type="term" value="C:cytoskeleton"/>
    <property type="evidence" value="ECO:0007669"/>
    <property type="project" value="UniProtKB-SubCell"/>
</dbReference>
<dbReference type="EMBL" id="CAJGYM010000008">
    <property type="protein sequence ID" value="CAD6188651.1"/>
    <property type="molecule type" value="Genomic_DNA"/>
</dbReference>
<dbReference type="AlphaFoldDB" id="A0A8S1GZB8"/>
<evidence type="ECO:0000256" key="5">
    <source>
        <dbReference type="ARBA" id="ARBA00015329"/>
    </source>
</evidence>
<keyword evidence="9" id="KW-0735">Signal-anchor</keyword>
<evidence type="ECO:0000256" key="8">
    <source>
        <dbReference type="ARBA" id="ARBA00022692"/>
    </source>
</evidence>
<evidence type="ECO:0000256" key="2">
    <source>
        <dbReference type="ARBA" id="ARBA00004245"/>
    </source>
</evidence>
<dbReference type="InterPro" id="IPR006875">
    <property type="entry name" value="Sarcoglycan"/>
</dbReference>
<sequence>MARIQSTMLDDRSSTSRERSFEDNEVTGLRSKRLVALLICLSVIFIVSLLLLALNLMIISTLQMNGNGMKFLRFHQSYNKQTDQMEKTVEMSGSKVELGKVVSNGLVVGFPEKDILIHAPRITVSSKPNDSRFVMDGNTCKFENTNSFQIVDSSGKTVFSARHPTITIDKKIKKISATKIITDKIRSGVDEDLKIQTDDVTIRGNEALRLDARRIDISGGTRVAFNTSRDGSIHLRGGVRLGSGTAALPVSSSPALSASLDAMRVCACVHNKHQLFLVAANRPCQASQFC</sequence>
<evidence type="ECO:0000256" key="13">
    <source>
        <dbReference type="ARBA" id="ARBA00023180"/>
    </source>
</evidence>
<dbReference type="PANTHER" id="PTHR21142">
    <property type="entry name" value="SARCOGLYCANS"/>
    <property type="match status" value="1"/>
</dbReference>
<feature type="compositionally biased region" description="Basic and acidic residues" evidence="16">
    <location>
        <begin position="9"/>
        <end position="22"/>
    </location>
</feature>
<comment type="caution">
    <text evidence="18">The sequence shown here is derived from an EMBL/GenBank/DDBJ whole genome shotgun (WGS) entry which is preliminary data.</text>
</comment>
<evidence type="ECO:0000256" key="16">
    <source>
        <dbReference type="SAM" id="MobiDB-lite"/>
    </source>
</evidence>
<evidence type="ECO:0000256" key="10">
    <source>
        <dbReference type="ARBA" id="ARBA00022989"/>
    </source>
</evidence>
<keyword evidence="10 17" id="KW-1133">Transmembrane helix</keyword>
<evidence type="ECO:0000256" key="17">
    <source>
        <dbReference type="SAM" id="Phobius"/>
    </source>
</evidence>
<evidence type="ECO:0000256" key="15">
    <source>
        <dbReference type="ARBA" id="ARBA00026041"/>
    </source>
</evidence>
<keyword evidence="12" id="KW-1015">Disulfide bond</keyword>